<evidence type="ECO:0000256" key="1">
    <source>
        <dbReference type="ARBA" id="ARBA00004370"/>
    </source>
</evidence>
<feature type="transmembrane region" description="Helical" evidence="9">
    <location>
        <begin position="39"/>
        <end position="57"/>
    </location>
</feature>
<evidence type="ECO:0000256" key="9">
    <source>
        <dbReference type="HAMAP-Rule" id="MF_00422"/>
    </source>
</evidence>
<dbReference type="PROSITE" id="PS01067">
    <property type="entry name" value="SECE_SEC61G"/>
    <property type="match status" value="1"/>
</dbReference>
<keyword evidence="4 9" id="KW-0812">Transmembrane</keyword>
<comment type="caution">
    <text evidence="9">Lacks conserved residue(s) required for the propagation of feature annotation.</text>
</comment>
<dbReference type="InterPro" id="IPR001901">
    <property type="entry name" value="Translocase_SecE/Sec61-g"/>
</dbReference>
<evidence type="ECO:0000313" key="11">
    <source>
        <dbReference type="Proteomes" id="UP000651977"/>
    </source>
</evidence>
<sequence>MSTSTENQSGSLDGLKWALAALILIAAVVGNYLYTDMSILVRVIGVVIALIAALGIASQTNKGKQAFEFAKESRMEVRKVIWPTRQEAIQTTMIVLAATAFMSLILWGLDAILVRLVAFVTGVSI</sequence>
<comment type="subunit">
    <text evidence="9">Component of the Sec protein translocase complex. Heterotrimer consisting of SecY, SecE and SecG subunits. The heterotrimers can form oligomers, although 1 heterotrimer is thought to be able to translocate proteins. Interacts with the ribosome. Interacts with SecDF, and other proteins may be involved. Interacts with SecA.</text>
</comment>
<dbReference type="InterPro" id="IPR038379">
    <property type="entry name" value="SecE_sf"/>
</dbReference>
<evidence type="ECO:0000256" key="2">
    <source>
        <dbReference type="ARBA" id="ARBA00022448"/>
    </source>
</evidence>
<evidence type="ECO:0000256" key="7">
    <source>
        <dbReference type="ARBA" id="ARBA00023010"/>
    </source>
</evidence>
<evidence type="ECO:0000313" key="10">
    <source>
        <dbReference type="EMBL" id="GGB21056.1"/>
    </source>
</evidence>
<dbReference type="EMBL" id="BMDY01000038">
    <property type="protein sequence ID" value="GGB21056.1"/>
    <property type="molecule type" value="Genomic_DNA"/>
</dbReference>
<keyword evidence="11" id="KW-1185">Reference proteome</keyword>
<dbReference type="Pfam" id="PF00584">
    <property type="entry name" value="SecE"/>
    <property type="match status" value="1"/>
</dbReference>
<gene>
    <name evidence="9 10" type="primary">secE</name>
    <name evidence="10" type="ORF">GCM10007414_38070</name>
</gene>
<comment type="similarity">
    <text evidence="9">Belongs to the SecE/SEC61-gamma family.</text>
</comment>
<dbReference type="Gene3D" id="1.20.5.1030">
    <property type="entry name" value="Preprotein translocase secy subunit"/>
    <property type="match status" value="1"/>
</dbReference>
<comment type="caution">
    <text evidence="10">The sequence shown here is derived from an EMBL/GenBank/DDBJ whole genome shotgun (WGS) entry which is preliminary data.</text>
</comment>
<protein>
    <recommendedName>
        <fullName evidence="9">Protein translocase subunit SecE</fullName>
    </recommendedName>
</protein>
<keyword evidence="6 9" id="KW-1133">Transmembrane helix</keyword>
<keyword evidence="3 9" id="KW-1003">Cell membrane</keyword>
<reference evidence="11" key="1">
    <citation type="journal article" date="2019" name="Int. J. Syst. Evol. Microbiol.">
        <title>The Global Catalogue of Microorganisms (GCM) 10K type strain sequencing project: providing services to taxonomists for standard genome sequencing and annotation.</title>
        <authorList>
            <consortium name="The Broad Institute Genomics Platform"/>
            <consortium name="The Broad Institute Genome Sequencing Center for Infectious Disease"/>
            <person name="Wu L."/>
            <person name="Ma J."/>
        </authorList>
    </citation>
    <scope>NUCLEOTIDE SEQUENCE [LARGE SCALE GENOMIC DNA]</scope>
    <source>
        <strain evidence="11">CGMCC 1.10131</strain>
    </source>
</reference>
<evidence type="ECO:0000256" key="4">
    <source>
        <dbReference type="ARBA" id="ARBA00022692"/>
    </source>
</evidence>
<dbReference type="Proteomes" id="UP000651977">
    <property type="component" value="Unassembled WGS sequence"/>
</dbReference>
<dbReference type="InterPro" id="IPR005807">
    <property type="entry name" value="SecE_bac"/>
</dbReference>
<feature type="transmembrane region" description="Helical" evidence="9">
    <location>
        <begin position="88"/>
        <end position="109"/>
    </location>
</feature>
<keyword evidence="5 9" id="KW-0653">Protein transport</keyword>
<dbReference type="RefSeq" id="WP_055732959.1">
    <property type="nucleotide sequence ID" value="NZ_BMDY01000038.1"/>
</dbReference>
<evidence type="ECO:0000256" key="6">
    <source>
        <dbReference type="ARBA" id="ARBA00022989"/>
    </source>
</evidence>
<dbReference type="HAMAP" id="MF_00422">
    <property type="entry name" value="SecE"/>
    <property type="match status" value="1"/>
</dbReference>
<dbReference type="PRINTS" id="PR01650">
    <property type="entry name" value="SECETRNLCASE"/>
</dbReference>
<feature type="transmembrane region" description="Helical" evidence="9">
    <location>
        <begin position="12"/>
        <end position="33"/>
    </location>
</feature>
<comment type="subcellular location">
    <subcellularLocation>
        <location evidence="1">Membrane</location>
    </subcellularLocation>
</comment>
<name>A0ABQ1I6C3_9ALTE</name>
<keyword evidence="8 9" id="KW-0472">Membrane</keyword>
<keyword evidence="2 9" id="KW-0813">Transport</keyword>
<accession>A0ABQ1I6C3</accession>
<evidence type="ECO:0000256" key="5">
    <source>
        <dbReference type="ARBA" id="ARBA00022927"/>
    </source>
</evidence>
<keyword evidence="7 9" id="KW-0811">Translocation</keyword>
<dbReference type="NCBIfam" id="NF004372">
    <property type="entry name" value="PRK05740.1-2"/>
    <property type="match status" value="1"/>
</dbReference>
<evidence type="ECO:0000256" key="8">
    <source>
        <dbReference type="ARBA" id="ARBA00023136"/>
    </source>
</evidence>
<dbReference type="PANTHER" id="PTHR33910:SF1">
    <property type="entry name" value="PROTEIN TRANSLOCASE SUBUNIT SECE"/>
    <property type="match status" value="1"/>
</dbReference>
<comment type="function">
    <text evidence="9">Essential subunit of the Sec protein translocation channel SecYEG. Clamps together the 2 halves of SecY. May contact the channel plug during translocation.</text>
</comment>
<evidence type="ECO:0000256" key="3">
    <source>
        <dbReference type="ARBA" id="ARBA00022475"/>
    </source>
</evidence>
<dbReference type="PANTHER" id="PTHR33910">
    <property type="entry name" value="PROTEIN TRANSLOCASE SUBUNIT SECE"/>
    <property type="match status" value="1"/>
</dbReference>
<organism evidence="10 11">
    <name type="scientific">Agarivorans gilvus</name>
    <dbReference type="NCBI Taxonomy" id="680279"/>
    <lineage>
        <taxon>Bacteria</taxon>
        <taxon>Pseudomonadati</taxon>
        <taxon>Pseudomonadota</taxon>
        <taxon>Gammaproteobacteria</taxon>
        <taxon>Alteromonadales</taxon>
        <taxon>Alteromonadaceae</taxon>
        <taxon>Agarivorans</taxon>
    </lineage>
</organism>
<dbReference type="NCBIfam" id="TIGR00964">
    <property type="entry name" value="secE_bact"/>
    <property type="match status" value="1"/>
</dbReference>
<proteinExistence type="inferred from homology"/>